<dbReference type="SUPFAM" id="SSF53474">
    <property type="entry name" value="alpha/beta-Hydrolases"/>
    <property type="match status" value="1"/>
</dbReference>
<gene>
    <name evidence="3" type="ORF">GQF01_02705</name>
</gene>
<name>A0A6L8USI2_9BACL</name>
<proteinExistence type="predicted"/>
<dbReference type="Proteomes" id="UP000481087">
    <property type="component" value="Unassembled WGS sequence"/>
</dbReference>
<evidence type="ECO:0000256" key="1">
    <source>
        <dbReference type="ARBA" id="ARBA00022801"/>
    </source>
</evidence>
<dbReference type="InterPro" id="IPR029058">
    <property type="entry name" value="AB_hydrolase_fold"/>
</dbReference>
<dbReference type="PANTHER" id="PTHR42776">
    <property type="entry name" value="SERINE PEPTIDASE S9 FAMILY MEMBER"/>
    <property type="match status" value="1"/>
</dbReference>
<feature type="domain" description="AB hydrolase-1" evidence="2">
    <location>
        <begin position="29"/>
        <end position="139"/>
    </location>
</feature>
<dbReference type="GO" id="GO:0004252">
    <property type="term" value="F:serine-type endopeptidase activity"/>
    <property type="evidence" value="ECO:0007669"/>
    <property type="project" value="TreeGrafter"/>
</dbReference>
<evidence type="ECO:0000259" key="2">
    <source>
        <dbReference type="Pfam" id="PF12697"/>
    </source>
</evidence>
<accession>A0A6L8USI2</accession>
<dbReference type="Gene3D" id="3.40.50.1820">
    <property type="entry name" value="alpha/beta hydrolase"/>
    <property type="match status" value="1"/>
</dbReference>
<protein>
    <submittedName>
        <fullName evidence="3">Alpha/beta fold hydrolase</fullName>
    </submittedName>
</protein>
<dbReference type="EMBL" id="WTUZ01000007">
    <property type="protein sequence ID" value="MZQ81045.1"/>
    <property type="molecule type" value="Genomic_DNA"/>
</dbReference>
<comment type="caution">
    <text evidence="3">The sequence shown here is derived from an EMBL/GenBank/DDBJ whole genome shotgun (WGS) entry which is preliminary data.</text>
</comment>
<keyword evidence="4" id="KW-1185">Reference proteome</keyword>
<evidence type="ECO:0000313" key="4">
    <source>
        <dbReference type="Proteomes" id="UP000481087"/>
    </source>
</evidence>
<dbReference type="InterPro" id="IPR000073">
    <property type="entry name" value="AB_hydrolase_1"/>
</dbReference>
<evidence type="ECO:0000313" key="3">
    <source>
        <dbReference type="EMBL" id="MZQ81045.1"/>
    </source>
</evidence>
<dbReference type="PANTHER" id="PTHR42776:SF27">
    <property type="entry name" value="DIPEPTIDYL PEPTIDASE FAMILY MEMBER 6"/>
    <property type="match status" value="1"/>
</dbReference>
<dbReference type="RefSeq" id="WP_161405358.1">
    <property type="nucleotide sequence ID" value="NZ_WTUZ01000007.1"/>
</dbReference>
<dbReference type="Pfam" id="PF12697">
    <property type="entry name" value="Abhydrolase_6"/>
    <property type="match status" value="1"/>
</dbReference>
<dbReference type="AlphaFoldDB" id="A0A6L8USI2"/>
<sequence length="262" mass="29531">MEQIEYRDICGVPCIILDPSSEQLGQIILYHGWGSTIESYKFFASLISSWGYRVIIPELPSHGERGSLDYFDKETLQSNFWPVVFQGVHEAETIVAEAIQYGDGPIAVIGHSTGGFISAGTYAKDQQIKSAIVINGSCAWVQFEELYREKNGLNPMEASAKSLLQQNDPLSYIRMNQEKPLLLLHCQDDTSIPIDSQLYFINAITTEGKPADHIQLIEYPRVNHQITLGMLQKMKEFLDKTLLSQLRDGRTLVQSRHDGSQH</sequence>
<keyword evidence="1 3" id="KW-0378">Hydrolase</keyword>
<organism evidence="3 4">
    <name type="scientific">Paenibacillus silvestris</name>
    <dbReference type="NCBI Taxonomy" id="2606219"/>
    <lineage>
        <taxon>Bacteria</taxon>
        <taxon>Bacillati</taxon>
        <taxon>Bacillota</taxon>
        <taxon>Bacilli</taxon>
        <taxon>Bacillales</taxon>
        <taxon>Paenibacillaceae</taxon>
        <taxon>Paenibacillus</taxon>
    </lineage>
</organism>
<reference evidence="3 4" key="1">
    <citation type="submission" date="2019-12" db="EMBL/GenBank/DDBJ databases">
        <title>Paenibacillus sp. nov. sp. isolated from soil.</title>
        <authorList>
            <person name="Kim J."/>
            <person name="Jeong S.E."/>
            <person name="Jung H.S."/>
            <person name="Jeon C.O."/>
        </authorList>
    </citation>
    <scope>NUCLEOTIDE SEQUENCE [LARGE SCALE GENOMIC DNA]</scope>
    <source>
        <strain evidence="3 4">5J-6</strain>
    </source>
</reference>